<keyword evidence="4" id="KW-0456">Lyase</keyword>
<evidence type="ECO:0000313" key="6">
    <source>
        <dbReference type="EMBL" id="KAK2090209.1"/>
    </source>
</evidence>
<dbReference type="PANTHER" id="PTHR45677:SF1">
    <property type="entry name" value="ACIDIC AMINO ACID DECARBOXYLASE GADL1"/>
    <property type="match status" value="1"/>
</dbReference>
<dbReference type="Gene3D" id="3.90.1150.170">
    <property type="match status" value="1"/>
</dbReference>
<organism evidence="6 7">
    <name type="scientific">Saguinus oedipus</name>
    <name type="common">Cotton-top tamarin</name>
    <name type="synonym">Oedipomidas oedipus</name>
    <dbReference type="NCBI Taxonomy" id="9490"/>
    <lineage>
        <taxon>Eukaryota</taxon>
        <taxon>Metazoa</taxon>
        <taxon>Chordata</taxon>
        <taxon>Craniata</taxon>
        <taxon>Vertebrata</taxon>
        <taxon>Euteleostomi</taxon>
        <taxon>Mammalia</taxon>
        <taxon>Eutheria</taxon>
        <taxon>Euarchontoglires</taxon>
        <taxon>Primates</taxon>
        <taxon>Haplorrhini</taxon>
        <taxon>Platyrrhini</taxon>
        <taxon>Cebidae</taxon>
        <taxon>Callitrichinae</taxon>
        <taxon>Saguinus</taxon>
    </lineage>
</organism>
<name>A0ABQ9TZH8_SAGOE</name>
<gene>
    <name evidence="6" type="primary">GADL1</name>
    <name evidence="6" type="ORF">P7K49_031465</name>
</gene>
<reference evidence="6 7" key="1">
    <citation type="submission" date="2023-05" db="EMBL/GenBank/DDBJ databases">
        <title>B98-5 Cell Line De Novo Hybrid Assembly: An Optical Mapping Approach.</title>
        <authorList>
            <person name="Kananen K."/>
            <person name="Auerbach J.A."/>
            <person name="Kautto E."/>
            <person name="Blachly J.S."/>
        </authorList>
    </citation>
    <scope>NUCLEOTIDE SEQUENCE [LARGE SCALE GENOMIC DNA]</scope>
    <source>
        <strain evidence="6">B95-8</strain>
        <tissue evidence="6">Cell line</tissue>
    </source>
</reference>
<comment type="similarity">
    <text evidence="2">Belongs to the group II decarboxylase family.</text>
</comment>
<sequence>MASLSFIEELANSYIHLKEEETYIWRNIHVRQFRKKAASSRPLKISIISQPVCVLPGDTDQQEMIPSKKSAVLVDGVVLNGPTTDAKAGEKFVEEACRLIMEEVVLKATDVNEKVCEWRPPEQLKQLLDLEMRDSGEPPHRLLELCRDVIRYSVKTNHPRFFNQLYAGLDYYSLVARFMTEALNPKETLVQAE</sequence>
<dbReference type="Pfam" id="PF00282">
    <property type="entry name" value="Pyridoxal_deC"/>
    <property type="match status" value="1"/>
</dbReference>
<keyword evidence="7" id="KW-1185">Reference proteome</keyword>
<accession>A0ABQ9TZH8</accession>
<evidence type="ECO:0000256" key="1">
    <source>
        <dbReference type="ARBA" id="ARBA00001933"/>
    </source>
</evidence>
<evidence type="ECO:0000256" key="4">
    <source>
        <dbReference type="ARBA" id="ARBA00022793"/>
    </source>
</evidence>
<comment type="cofactor">
    <cofactor evidence="1">
        <name>pyridoxal 5'-phosphate</name>
        <dbReference type="ChEBI" id="CHEBI:597326"/>
    </cofactor>
</comment>
<protein>
    <submittedName>
        <fullName evidence="6">Acidic amino acid decarboxylase gadl1</fullName>
    </submittedName>
</protein>
<dbReference type="EMBL" id="JASSZA010000017">
    <property type="protein sequence ID" value="KAK2090209.1"/>
    <property type="molecule type" value="Genomic_DNA"/>
</dbReference>
<evidence type="ECO:0000256" key="5">
    <source>
        <dbReference type="ARBA" id="ARBA00022898"/>
    </source>
</evidence>
<dbReference type="InterPro" id="IPR015424">
    <property type="entry name" value="PyrdxlP-dep_Trfase"/>
</dbReference>
<dbReference type="PANTHER" id="PTHR45677">
    <property type="entry name" value="GLUTAMATE DECARBOXYLASE-RELATED"/>
    <property type="match status" value="1"/>
</dbReference>
<keyword evidence="4" id="KW-0210">Decarboxylase</keyword>
<keyword evidence="5" id="KW-0663">Pyridoxal phosphate</keyword>
<dbReference type="SUPFAM" id="SSF53383">
    <property type="entry name" value="PLP-dependent transferases"/>
    <property type="match status" value="1"/>
</dbReference>
<comment type="caution">
    <text evidence="6">The sequence shown here is derived from an EMBL/GenBank/DDBJ whole genome shotgun (WGS) entry which is preliminary data.</text>
</comment>
<evidence type="ECO:0000313" key="7">
    <source>
        <dbReference type="Proteomes" id="UP001266305"/>
    </source>
</evidence>
<evidence type="ECO:0000256" key="3">
    <source>
        <dbReference type="ARBA" id="ARBA00011738"/>
    </source>
</evidence>
<comment type="subunit">
    <text evidence="3">Homodimer.</text>
</comment>
<evidence type="ECO:0000256" key="2">
    <source>
        <dbReference type="ARBA" id="ARBA00009533"/>
    </source>
</evidence>
<dbReference type="InterPro" id="IPR002129">
    <property type="entry name" value="PyrdxlP-dep_de-COase"/>
</dbReference>
<dbReference type="Proteomes" id="UP001266305">
    <property type="component" value="Unassembled WGS sequence"/>
</dbReference>
<proteinExistence type="inferred from homology"/>